<accession>A0A2P8EK25</accession>
<dbReference type="PIRSF" id="PIRSF015558">
    <property type="entry name" value="Txn_reg_DeoR_prd"/>
    <property type="match status" value="1"/>
</dbReference>
<evidence type="ECO:0000259" key="3">
    <source>
        <dbReference type="Pfam" id="PF26109"/>
    </source>
</evidence>
<dbReference type="InterPro" id="IPR051534">
    <property type="entry name" value="CBASS_pafABC_assoc_protein"/>
</dbReference>
<dbReference type="InterPro" id="IPR059019">
    <property type="entry name" value="WHD_CapW"/>
</dbReference>
<organism evidence="4 5">
    <name type="scientific">Marinobacterium halophilum</name>
    <dbReference type="NCBI Taxonomy" id="267374"/>
    <lineage>
        <taxon>Bacteria</taxon>
        <taxon>Pseudomonadati</taxon>
        <taxon>Pseudomonadota</taxon>
        <taxon>Gammaproteobacteria</taxon>
        <taxon>Oceanospirillales</taxon>
        <taxon>Oceanospirillaceae</taxon>
        <taxon>Marinobacterium</taxon>
    </lineage>
</organism>
<evidence type="ECO:0000313" key="4">
    <source>
        <dbReference type="EMBL" id="PSL09808.1"/>
    </source>
</evidence>
<dbReference type="InterPro" id="IPR059020">
    <property type="entry name" value="CapW_CTD"/>
</dbReference>
<feature type="domain" description="DNA-binding transcriptional repressor CapW C-terminal dimerisation" evidence="2">
    <location>
        <begin position="210"/>
        <end position="279"/>
    </location>
</feature>
<dbReference type="InterPro" id="IPR016634">
    <property type="entry name" value="CapW-like"/>
</dbReference>
<dbReference type="Pfam" id="PF26107">
    <property type="entry name" value="BrxR_CTD"/>
    <property type="match status" value="1"/>
</dbReference>
<evidence type="ECO:0000259" key="1">
    <source>
        <dbReference type="Pfam" id="PF13280"/>
    </source>
</evidence>
<keyword evidence="5" id="KW-1185">Reference proteome</keyword>
<evidence type="ECO:0000313" key="5">
    <source>
        <dbReference type="Proteomes" id="UP000242133"/>
    </source>
</evidence>
<gene>
    <name evidence="4" type="ORF">CLV44_12927</name>
</gene>
<dbReference type="AlphaFoldDB" id="A0A2P8EK25"/>
<feature type="domain" description="WYL" evidence="1">
    <location>
        <begin position="123"/>
        <end position="187"/>
    </location>
</feature>
<dbReference type="EMBL" id="PYGI01000029">
    <property type="protein sequence ID" value="PSL09808.1"/>
    <property type="molecule type" value="Genomic_DNA"/>
</dbReference>
<sequence>MPDITDEIVVYKPEQVWRYWLIELVSYWEGSLNATRLARICNIGRQQATADLKGYRLQRPDNLYYNSSLKTYLPTQDFQYHWISGDVAEYLSWVSGKHASAFVDVHIPCQCLQHPSRNVPAELMRKLVRSIREQRRIEVDYVSLTNPDHDGRVIVPHTFVNTGLRWHLRAWCEKAQAYRDFVLSRFRPDASLLDVSPNGAGHDEAWNTEVTLVLKPDPRLAENKRTVLVHDYSMQDGELRLKTRAALAQYLLQEMHINHKILDGNPDAQQLILANLDDVRRWLF</sequence>
<dbReference type="InterPro" id="IPR026881">
    <property type="entry name" value="WYL_dom"/>
</dbReference>
<dbReference type="Proteomes" id="UP000242133">
    <property type="component" value="Unassembled WGS sequence"/>
</dbReference>
<reference evidence="4 5" key="1">
    <citation type="submission" date="2018-03" db="EMBL/GenBank/DDBJ databases">
        <title>Genomic Encyclopedia of Archaeal and Bacterial Type Strains, Phase II (KMG-II): from individual species to whole genera.</title>
        <authorList>
            <person name="Goeker M."/>
        </authorList>
    </citation>
    <scope>NUCLEOTIDE SEQUENCE [LARGE SCALE GENOMIC DNA]</scope>
    <source>
        <strain evidence="4 5">DSM 17586</strain>
    </source>
</reference>
<proteinExistence type="predicted"/>
<dbReference type="OrthoDB" id="6400324at2"/>
<dbReference type="PANTHER" id="PTHR34580">
    <property type="match status" value="1"/>
</dbReference>
<dbReference type="PROSITE" id="PS52050">
    <property type="entry name" value="WYL"/>
    <property type="match status" value="1"/>
</dbReference>
<dbReference type="PANTHER" id="PTHR34580:SF3">
    <property type="entry name" value="PROTEIN PAFB"/>
    <property type="match status" value="1"/>
</dbReference>
<dbReference type="RefSeq" id="WP_106593221.1">
    <property type="nucleotide sequence ID" value="NZ_PYGI01000029.1"/>
</dbReference>
<comment type="caution">
    <text evidence="4">The sequence shown here is derived from an EMBL/GenBank/DDBJ whole genome shotgun (WGS) entry which is preliminary data.</text>
</comment>
<feature type="domain" description="DNA-binding transcriptional repressor CapW winged helix-turn-helix" evidence="3">
    <location>
        <begin position="16"/>
        <end position="95"/>
    </location>
</feature>
<name>A0A2P8EK25_9GAMM</name>
<dbReference type="Pfam" id="PF13280">
    <property type="entry name" value="WYL"/>
    <property type="match status" value="1"/>
</dbReference>
<protein>
    <submittedName>
        <fullName evidence="4">WYL domain-containing protein</fullName>
    </submittedName>
</protein>
<dbReference type="Pfam" id="PF26109">
    <property type="entry name" value="WHD_BrxR"/>
    <property type="match status" value="1"/>
</dbReference>
<evidence type="ECO:0000259" key="2">
    <source>
        <dbReference type="Pfam" id="PF26107"/>
    </source>
</evidence>